<organism evidence="4">
    <name type="scientific">Hydatigena taeniaeformis</name>
    <name type="common">Feline tapeworm</name>
    <name type="synonym">Taenia taeniaeformis</name>
    <dbReference type="NCBI Taxonomy" id="6205"/>
    <lineage>
        <taxon>Eukaryota</taxon>
        <taxon>Metazoa</taxon>
        <taxon>Spiralia</taxon>
        <taxon>Lophotrochozoa</taxon>
        <taxon>Platyhelminthes</taxon>
        <taxon>Cestoda</taxon>
        <taxon>Eucestoda</taxon>
        <taxon>Cyclophyllidea</taxon>
        <taxon>Taeniidae</taxon>
        <taxon>Hydatigera</taxon>
    </lineage>
</organism>
<reference evidence="4" key="1">
    <citation type="submission" date="2017-02" db="UniProtKB">
        <authorList>
            <consortium name="WormBaseParasite"/>
        </authorList>
    </citation>
    <scope>IDENTIFICATION</scope>
</reference>
<feature type="compositionally biased region" description="Acidic residues" evidence="1">
    <location>
        <begin position="153"/>
        <end position="162"/>
    </location>
</feature>
<dbReference type="WBParaSite" id="TTAC_0000600401-mRNA-1">
    <property type="protein sequence ID" value="TTAC_0000600401-mRNA-1"/>
    <property type="gene ID" value="TTAC_0000600401"/>
</dbReference>
<dbReference type="AlphaFoldDB" id="A0A0R3WZ14"/>
<gene>
    <name evidence="2" type="ORF">TTAC_LOCUS5989</name>
</gene>
<reference evidence="2 3" key="2">
    <citation type="submission" date="2018-11" db="EMBL/GenBank/DDBJ databases">
        <authorList>
            <consortium name="Pathogen Informatics"/>
        </authorList>
    </citation>
    <scope>NUCLEOTIDE SEQUENCE [LARGE SCALE GENOMIC DNA]</scope>
</reference>
<dbReference type="Proteomes" id="UP000274429">
    <property type="component" value="Unassembled WGS sequence"/>
</dbReference>
<name>A0A0R3WZ14_HYDTA</name>
<evidence type="ECO:0000313" key="3">
    <source>
        <dbReference type="Proteomes" id="UP000274429"/>
    </source>
</evidence>
<sequence length="195" mass="21073">MGSGRLSEDRVTNMVVAHFLRLNTPYVSMVDGGYAAFHEALGPLEFNRLLASHEEDLCFVCAANRGQQAIRMAHKMPPSAASFTSKFSKVPYAASTPPPIQSLGAVLARFSNMFKKSPATVLGPPHITATTASAPPTKSASYRNTAAVFSIDDDDEEDDELPELSLQPNPRTLPKESADKKLHSTLVTNLETCLP</sequence>
<evidence type="ECO:0000313" key="2">
    <source>
        <dbReference type="EMBL" id="VDM28126.1"/>
    </source>
</evidence>
<dbReference type="EMBL" id="UYWX01010091">
    <property type="protein sequence ID" value="VDM28126.1"/>
    <property type="molecule type" value="Genomic_DNA"/>
</dbReference>
<keyword evidence="3" id="KW-1185">Reference proteome</keyword>
<dbReference type="STRING" id="6205.A0A0R3WZ14"/>
<accession>A0A0R3WZ14</accession>
<protein>
    <submittedName>
        <fullName evidence="4">Rhodanese domain-containing protein</fullName>
    </submittedName>
</protein>
<proteinExistence type="predicted"/>
<evidence type="ECO:0000313" key="4">
    <source>
        <dbReference type="WBParaSite" id="TTAC_0000600401-mRNA-1"/>
    </source>
</evidence>
<feature type="region of interest" description="Disordered" evidence="1">
    <location>
        <begin position="153"/>
        <end position="180"/>
    </location>
</feature>
<evidence type="ECO:0000256" key="1">
    <source>
        <dbReference type="SAM" id="MobiDB-lite"/>
    </source>
</evidence>
<dbReference type="OrthoDB" id="6283096at2759"/>